<reference evidence="1 2" key="1">
    <citation type="submission" date="2013-11" db="EMBL/GenBank/DDBJ databases">
        <title>Genome sequencing of Stegodyphus mimosarum.</title>
        <authorList>
            <person name="Bechsgaard J."/>
        </authorList>
    </citation>
    <scope>NUCLEOTIDE SEQUENCE [LARGE SCALE GENOMIC DNA]</scope>
</reference>
<evidence type="ECO:0000313" key="1">
    <source>
        <dbReference type="EMBL" id="KFM73424.1"/>
    </source>
</evidence>
<dbReference type="EMBL" id="KK118612">
    <property type="protein sequence ID" value="KFM73424.1"/>
    <property type="molecule type" value="Genomic_DNA"/>
</dbReference>
<dbReference type="GO" id="GO:0004222">
    <property type="term" value="F:metalloendopeptidase activity"/>
    <property type="evidence" value="ECO:0007669"/>
    <property type="project" value="InterPro"/>
</dbReference>
<feature type="non-terminal residue" evidence="1">
    <location>
        <position position="29"/>
    </location>
</feature>
<dbReference type="Proteomes" id="UP000054359">
    <property type="component" value="Unassembled WGS sequence"/>
</dbReference>
<dbReference type="GO" id="GO:0006508">
    <property type="term" value="P:proteolysis"/>
    <property type="evidence" value="ECO:0007669"/>
    <property type="project" value="InterPro"/>
</dbReference>
<sequence length="29" mass="3332">DHGGLKAAYKAYQSWLKENRKTGKEQNLP</sequence>
<dbReference type="InterPro" id="IPR000718">
    <property type="entry name" value="Peptidase_M13"/>
</dbReference>
<gene>
    <name evidence="1" type="ORF">X975_07924</name>
</gene>
<name>A0A087U7T5_STEMI</name>
<protein>
    <submittedName>
        <fullName evidence="1">Uncharacterized protein</fullName>
    </submittedName>
</protein>
<keyword evidence="2" id="KW-1185">Reference proteome</keyword>
<dbReference type="PROSITE" id="PS51885">
    <property type="entry name" value="NEPRILYSIN"/>
    <property type="match status" value="1"/>
</dbReference>
<proteinExistence type="predicted"/>
<evidence type="ECO:0000313" key="2">
    <source>
        <dbReference type="Proteomes" id="UP000054359"/>
    </source>
</evidence>
<accession>A0A087U7T5</accession>
<dbReference type="AlphaFoldDB" id="A0A087U7T5"/>
<organism evidence="1 2">
    <name type="scientific">Stegodyphus mimosarum</name>
    <name type="common">African social velvet spider</name>
    <dbReference type="NCBI Taxonomy" id="407821"/>
    <lineage>
        <taxon>Eukaryota</taxon>
        <taxon>Metazoa</taxon>
        <taxon>Ecdysozoa</taxon>
        <taxon>Arthropoda</taxon>
        <taxon>Chelicerata</taxon>
        <taxon>Arachnida</taxon>
        <taxon>Araneae</taxon>
        <taxon>Araneomorphae</taxon>
        <taxon>Entelegynae</taxon>
        <taxon>Eresoidea</taxon>
        <taxon>Eresidae</taxon>
        <taxon>Stegodyphus</taxon>
    </lineage>
</organism>
<feature type="non-terminal residue" evidence="1">
    <location>
        <position position="1"/>
    </location>
</feature>